<reference evidence="3" key="1">
    <citation type="journal article" date="2013" name="PLoS ONE">
        <title>Gene expression in gut symbiotic organ of stinkbug affected by extracellular bacterial symbiont.</title>
        <authorList>
            <person name="Futahashi R."/>
            <person name="Tanaka K."/>
            <person name="Tanahashi M."/>
            <person name="Nikoh N."/>
            <person name="Kikuchi Y."/>
            <person name="Lee B.L."/>
            <person name="Fukatsu T."/>
        </authorList>
    </citation>
    <scope>NUCLEOTIDE SEQUENCE</scope>
    <source>
        <tissue evidence="3">Midgut</tissue>
    </source>
</reference>
<dbReference type="SMART" id="SM00173">
    <property type="entry name" value="RAS"/>
    <property type="match status" value="1"/>
</dbReference>
<dbReference type="PROSITE" id="PS51419">
    <property type="entry name" value="RAB"/>
    <property type="match status" value="1"/>
</dbReference>
<dbReference type="GO" id="GO:0003006">
    <property type="term" value="P:developmental process involved in reproduction"/>
    <property type="evidence" value="ECO:0007669"/>
    <property type="project" value="UniProtKB-ARBA"/>
</dbReference>
<dbReference type="InterPro" id="IPR005225">
    <property type="entry name" value="Small_GTP-bd"/>
</dbReference>
<sequence length="186" mass="20985">MALCSKKIFVIGDGGCGKTSIIKTFCNKEGPLLNLPTTLEKHVTDVEVKGKKYELHIWETLCTHHYRVSGLKTRQSIYKDTDLVIIVYDISSRKTLESVIQKWHREVHLFCPKRTPIILVGNKKDTRSDGRVYYERTVEYKEGQAVASAIGAACFLECSALSKEGIREVFVSAGTLFHEDPSCILF</sequence>
<organism evidence="3">
    <name type="scientific">Riptortus pedestris</name>
    <name type="common">Bean bug</name>
    <dbReference type="NCBI Taxonomy" id="329032"/>
    <lineage>
        <taxon>Eukaryota</taxon>
        <taxon>Metazoa</taxon>
        <taxon>Ecdysozoa</taxon>
        <taxon>Arthropoda</taxon>
        <taxon>Hexapoda</taxon>
        <taxon>Insecta</taxon>
        <taxon>Pterygota</taxon>
        <taxon>Neoptera</taxon>
        <taxon>Paraneoptera</taxon>
        <taxon>Hemiptera</taxon>
        <taxon>Heteroptera</taxon>
        <taxon>Panheteroptera</taxon>
        <taxon>Pentatomomorpha</taxon>
        <taxon>Coreoidea</taxon>
        <taxon>Alydidae</taxon>
        <taxon>Riptortus</taxon>
    </lineage>
</organism>
<dbReference type="GO" id="GO:0007264">
    <property type="term" value="P:small GTPase-mediated signal transduction"/>
    <property type="evidence" value="ECO:0007669"/>
    <property type="project" value="InterPro"/>
</dbReference>
<dbReference type="InterPro" id="IPR027417">
    <property type="entry name" value="P-loop_NTPase"/>
</dbReference>
<evidence type="ECO:0000256" key="1">
    <source>
        <dbReference type="ARBA" id="ARBA00022741"/>
    </source>
</evidence>
<accession>R4WJ13</accession>
<dbReference type="PROSITE" id="PS51420">
    <property type="entry name" value="RHO"/>
    <property type="match status" value="1"/>
</dbReference>
<dbReference type="SUPFAM" id="SSF52540">
    <property type="entry name" value="P-loop containing nucleoside triphosphate hydrolases"/>
    <property type="match status" value="1"/>
</dbReference>
<dbReference type="InterPro" id="IPR001806">
    <property type="entry name" value="Small_GTPase"/>
</dbReference>
<dbReference type="GO" id="GO:0005525">
    <property type="term" value="F:GTP binding"/>
    <property type="evidence" value="ECO:0007669"/>
    <property type="project" value="UniProtKB-KW"/>
</dbReference>
<dbReference type="GO" id="GO:0035099">
    <property type="term" value="P:hemocyte migration"/>
    <property type="evidence" value="ECO:0007669"/>
    <property type="project" value="UniProtKB-ARBA"/>
</dbReference>
<evidence type="ECO:0000256" key="2">
    <source>
        <dbReference type="ARBA" id="ARBA00023134"/>
    </source>
</evidence>
<proteinExistence type="evidence at transcript level"/>
<dbReference type="PROSITE" id="PS51421">
    <property type="entry name" value="RAS"/>
    <property type="match status" value="1"/>
</dbReference>
<dbReference type="PRINTS" id="PR00449">
    <property type="entry name" value="RASTRNSFRMNG"/>
</dbReference>
<dbReference type="AlphaFoldDB" id="R4WJ13"/>
<dbReference type="NCBIfam" id="TIGR00231">
    <property type="entry name" value="small_GTP"/>
    <property type="match status" value="1"/>
</dbReference>
<keyword evidence="1" id="KW-0547">Nucleotide-binding</keyword>
<dbReference type="InterPro" id="IPR003578">
    <property type="entry name" value="Small_GTPase_Rho"/>
</dbReference>
<dbReference type="EMBL" id="AK417480">
    <property type="protein sequence ID" value="BAN20695.1"/>
    <property type="molecule type" value="mRNA"/>
</dbReference>
<evidence type="ECO:0000313" key="3">
    <source>
        <dbReference type="EMBL" id="BAN20695.1"/>
    </source>
</evidence>
<dbReference type="PANTHER" id="PTHR24072">
    <property type="entry name" value="RHO FAMILY GTPASE"/>
    <property type="match status" value="1"/>
</dbReference>
<dbReference type="GO" id="GO:0022412">
    <property type="term" value="P:cellular process involved in reproduction in multicellular organism"/>
    <property type="evidence" value="ECO:0007669"/>
    <property type="project" value="UniProtKB-ARBA"/>
</dbReference>
<dbReference type="CDD" id="cd00157">
    <property type="entry name" value="Rho"/>
    <property type="match status" value="1"/>
</dbReference>
<dbReference type="Gene3D" id="3.40.50.300">
    <property type="entry name" value="P-loop containing nucleotide triphosphate hydrolases"/>
    <property type="match status" value="1"/>
</dbReference>
<keyword evidence="2" id="KW-0342">GTP-binding</keyword>
<dbReference type="Pfam" id="PF00071">
    <property type="entry name" value="Ras"/>
    <property type="match status" value="1"/>
</dbReference>
<dbReference type="GO" id="GO:0035006">
    <property type="term" value="P:melanization defense response"/>
    <property type="evidence" value="ECO:0007669"/>
    <property type="project" value="UniProtKB-ARBA"/>
</dbReference>
<dbReference type="GO" id="GO:0001667">
    <property type="term" value="P:ameboidal-type cell migration"/>
    <property type="evidence" value="ECO:0007669"/>
    <property type="project" value="UniProtKB-ARBA"/>
</dbReference>
<protein>
    <submittedName>
        <fullName evidence="3">GTPase rho</fullName>
    </submittedName>
</protein>
<dbReference type="GO" id="GO:0003924">
    <property type="term" value="F:GTPase activity"/>
    <property type="evidence" value="ECO:0007669"/>
    <property type="project" value="InterPro"/>
</dbReference>
<dbReference type="SMART" id="SM00175">
    <property type="entry name" value="RAB"/>
    <property type="match status" value="1"/>
</dbReference>
<name>R4WJ13_RIPPE</name>
<dbReference type="SMART" id="SM00174">
    <property type="entry name" value="RHO"/>
    <property type="match status" value="1"/>
</dbReference>